<reference evidence="3" key="1">
    <citation type="journal article" date="2015" name="Nat. Genet.">
        <title>The genome and transcriptome of the zoonotic hookworm Ancylostoma ceylanicum identify infection-specific gene families.</title>
        <authorList>
            <person name="Schwarz E.M."/>
            <person name="Hu Y."/>
            <person name="Antoshechkin I."/>
            <person name="Miller M.M."/>
            <person name="Sternberg P.W."/>
            <person name="Aroian R.V."/>
        </authorList>
    </citation>
    <scope>NUCLEOTIDE SEQUENCE</scope>
    <source>
        <strain evidence="3">HY135</strain>
    </source>
</reference>
<dbReference type="AlphaFoldDB" id="A0A016TC62"/>
<organism evidence="2 3">
    <name type="scientific">Ancylostoma ceylanicum</name>
    <dbReference type="NCBI Taxonomy" id="53326"/>
    <lineage>
        <taxon>Eukaryota</taxon>
        <taxon>Metazoa</taxon>
        <taxon>Ecdysozoa</taxon>
        <taxon>Nematoda</taxon>
        <taxon>Chromadorea</taxon>
        <taxon>Rhabditida</taxon>
        <taxon>Rhabditina</taxon>
        <taxon>Rhabditomorpha</taxon>
        <taxon>Strongyloidea</taxon>
        <taxon>Ancylostomatidae</taxon>
        <taxon>Ancylostomatinae</taxon>
        <taxon>Ancylostoma</taxon>
    </lineage>
</organism>
<protein>
    <submittedName>
        <fullName evidence="2">Uncharacterized protein</fullName>
    </submittedName>
</protein>
<evidence type="ECO:0000313" key="2">
    <source>
        <dbReference type="EMBL" id="EYC00243.1"/>
    </source>
</evidence>
<sequence>MSLSELMAYLIHFNTARSECIYKMNYGSRFETEHDIDEPGTSGGTIESNGLRMITVPRDDGNVEELWVSPSATPQAFAGLERQSNQTALSPPA</sequence>
<proteinExistence type="predicted"/>
<evidence type="ECO:0000313" key="3">
    <source>
        <dbReference type="Proteomes" id="UP000024635"/>
    </source>
</evidence>
<evidence type="ECO:0000256" key="1">
    <source>
        <dbReference type="SAM" id="MobiDB-lite"/>
    </source>
</evidence>
<feature type="compositionally biased region" description="Polar residues" evidence="1">
    <location>
        <begin position="82"/>
        <end position="93"/>
    </location>
</feature>
<keyword evidence="3" id="KW-1185">Reference proteome</keyword>
<accession>A0A016TC62</accession>
<name>A0A016TC62_9BILA</name>
<comment type="caution">
    <text evidence="2">The sequence shown here is derived from an EMBL/GenBank/DDBJ whole genome shotgun (WGS) entry which is preliminary data.</text>
</comment>
<feature type="region of interest" description="Disordered" evidence="1">
    <location>
        <begin position="74"/>
        <end position="93"/>
    </location>
</feature>
<dbReference type="EMBL" id="JARK01001453">
    <property type="protein sequence ID" value="EYC00243.1"/>
    <property type="molecule type" value="Genomic_DNA"/>
</dbReference>
<dbReference type="Proteomes" id="UP000024635">
    <property type="component" value="Unassembled WGS sequence"/>
</dbReference>
<gene>
    <name evidence="2" type="primary">Acey_s0117.g689</name>
    <name evidence="2" type="ORF">Y032_0117g689</name>
</gene>